<accession>A0A101RXT3</accession>
<name>A0A101RXT3_9ACTN</name>
<protein>
    <submittedName>
        <fullName evidence="1">Uncharacterized protein</fullName>
    </submittedName>
</protein>
<sequence length="81" mass="8535">MEARSLSTNCWTTSAALSASGEVKPISQWSSAILYHCAPACQDRSTRVLGSSPAMLKILTFSSFFCTALPAAMTSSQVNSA</sequence>
<proteinExistence type="predicted"/>
<dbReference type="EMBL" id="LMWU01000034">
    <property type="protein sequence ID" value="KUN63685.1"/>
    <property type="molecule type" value="Genomic_DNA"/>
</dbReference>
<evidence type="ECO:0000313" key="2">
    <source>
        <dbReference type="Proteomes" id="UP000053669"/>
    </source>
</evidence>
<organism evidence="1 2">
    <name type="scientific">Streptomyces canus</name>
    <dbReference type="NCBI Taxonomy" id="58343"/>
    <lineage>
        <taxon>Bacteria</taxon>
        <taxon>Bacillati</taxon>
        <taxon>Actinomycetota</taxon>
        <taxon>Actinomycetes</taxon>
        <taxon>Kitasatosporales</taxon>
        <taxon>Streptomycetaceae</taxon>
        <taxon>Streptomyces</taxon>
        <taxon>Streptomyces aurantiacus group</taxon>
    </lineage>
</organism>
<gene>
    <name evidence="1" type="ORF">AQJ46_30950</name>
</gene>
<evidence type="ECO:0000313" key="1">
    <source>
        <dbReference type="EMBL" id="KUN63685.1"/>
    </source>
</evidence>
<dbReference type="AlphaFoldDB" id="A0A101RXT3"/>
<comment type="caution">
    <text evidence="1">The sequence shown here is derived from an EMBL/GenBank/DDBJ whole genome shotgun (WGS) entry which is preliminary data.</text>
</comment>
<dbReference type="Proteomes" id="UP000053669">
    <property type="component" value="Unassembled WGS sequence"/>
</dbReference>
<reference evidence="1 2" key="1">
    <citation type="submission" date="2015-10" db="EMBL/GenBank/DDBJ databases">
        <title>Draft genome sequence of Streptomyces canus DSM 40017, type strain for the species Streptomyces canus.</title>
        <authorList>
            <person name="Ruckert C."/>
            <person name="Winkler A."/>
            <person name="Kalinowski J."/>
            <person name="Kampfer P."/>
            <person name="Glaeser S."/>
        </authorList>
    </citation>
    <scope>NUCLEOTIDE SEQUENCE [LARGE SCALE GENOMIC DNA]</scope>
    <source>
        <strain evidence="1 2">DSM 40017</strain>
    </source>
</reference>
<dbReference type="STRING" id="58343.AQJ46_30950"/>